<gene>
    <name evidence="6" type="ORF">OLEAN_C07080</name>
</gene>
<dbReference type="InterPro" id="IPR001647">
    <property type="entry name" value="HTH_TetR"/>
</dbReference>
<dbReference type="KEGG" id="oai:OLEAN_C07080"/>
<dbReference type="Gene3D" id="1.10.357.10">
    <property type="entry name" value="Tetracycline Repressor, domain 2"/>
    <property type="match status" value="1"/>
</dbReference>
<evidence type="ECO:0000256" key="2">
    <source>
        <dbReference type="ARBA" id="ARBA00023125"/>
    </source>
</evidence>
<keyword evidence="7" id="KW-1185">Reference proteome</keyword>
<dbReference type="Proteomes" id="UP000032749">
    <property type="component" value="Chromosome"/>
</dbReference>
<keyword evidence="2 4" id="KW-0238">DNA-binding</keyword>
<dbReference type="AlphaFoldDB" id="R4YRZ4"/>
<dbReference type="InterPro" id="IPR036271">
    <property type="entry name" value="Tet_transcr_reg_TetR-rel_C_sf"/>
</dbReference>
<dbReference type="Pfam" id="PF00440">
    <property type="entry name" value="TetR_N"/>
    <property type="match status" value="1"/>
</dbReference>
<protein>
    <submittedName>
        <fullName evidence="6">Probable transcriptional regulator, TetR family</fullName>
    </submittedName>
</protein>
<keyword evidence="1" id="KW-0805">Transcription regulation</keyword>
<evidence type="ECO:0000313" key="7">
    <source>
        <dbReference type="Proteomes" id="UP000032749"/>
    </source>
</evidence>
<keyword evidence="3" id="KW-0804">Transcription</keyword>
<dbReference type="Pfam" id="PF13305">
    <property type="entry name" value="TetR_C_33"/>
    <property type="match status" value="1"/>
</dbReference>
<dbReference type="STRING" id="698738.OLEAN_C07080"/>
<feature type="domain" description="HTH tetR-type" evidence="5">
    <location>
        <begin position="10"/>
        <end position="70"/>
    </location>
</feature>
<dbReference type="HOGENOM" id="CLU_069356_40_0_6"/>
<dbReference type="InterPro" id="IPR009057">
    <property type="entry name" value="Homeodomain-like_sf"/>
</dbReference>
<proteinExistence type="predicted"/>
<evidence type="ECO:0000256" key="1">
    <source>
        <dbReference type="ARBA" id="ARBA00023015"/>
    </source>
</evidence>
<reference evidence="6 7" key="1">
    <citation type="journal article" date="2013" name="Nat. Commun.">
        <title>Genome sequence and functional genomic analysis of the oil-degrading bacterium Oleispira antarctica.</title>
        <authorList>
            <person name="Kube M."/>
            <person name="Chernikova T.N."/>
            <person name="Al-Ramahi Y."/>
            <person name="Beloqui A."/>
            <person name="Lopez-Cortez N."/>
            <person name="Guazzaroni M.E."/>
            <person name="Heipieper H.J."/>
            <person name="Klages S."/>
            <person name="Kotsyurbenko O.R."/>
            <person name="Langer I."/>
            <person name="Nechitaylo T.Y."/>
            <person name="Lunsdorf H."/>
            <person name="Fernandez M."/>
            <person name="Juarez S."/>
            <person name="Ciordia S."/>
            <person name="Singer A."/>
            <person name="Kagan O."/>
            <person name="Egorova O."/>
            <person name="Petit P.A."/>
            <person name="Stogios P."/>
            <person name="Kim Y."/>
            <person name="Tchigvintsev A."/>
            <person name="Flick R."/>
            <person name="Denaro R."/>
            <person name="Genovese M."/>
            <person name="Albar J.P."/>
            <person name="Reva O.N."/>
            <person name="Martinez-Gomariz M."/>
            <person name="Tran H."/>
            <person name="Ferrer M."/>
            <person name="Savchenko A."/>
            <person name="Yakunin A.F."/>
            <person name="Yakimov M.M."/>
            <person name="Golyshina O.V."/>
            <person name="Reinhardt R."/>
            <person name="Golyshin P.N."/>
        </authorList>
    </citation>
    <scope>NUCLEOTIDE SEQUENCE [LARGE SCALE GENOMIC DNA]</scope>
</reference>
<dbReference type="EMBL" id="FO203512">
    <property type="protein sequence ID" value="CCK74884.1"/>
    <property type="molecule type" value="Genomic_DNA"/>
</dbReference>
<feature type="DNA-binding region" description="H-T-H motif" evidence="4">
    <location>
        <begin position="33"/>
        <end position="52"/>
    </location>
</feature>
<name>R4YRZ4_OLEAN</name>
<organism evidence="6 7">
    <name type="scientific">Oleispira antarctica RB-8</name>
    <dbReference type="NCBI Taxonomy" id="698738"/>
    <lineage>
        <taxon>Bacteria</taxon>
        <taxon>Pseudomonadati</taxon>
        <taxon>Pseudomonadota</taxon>
        <taxon>Gammaproteobacteria</taxon>
        <taxon>Oceanospirillales</taxon>
        <taxon>Oceanospirillaceae</taxon>
        <taxon>Oleispira</taxon>
    </lineage>
</organism>
<dbReference type="InterPro" id="IPR025996">
    <property type="entry name" value="MT1864/Rv1816-like_C"/>
</dbReference>
<evidence type="ECO:0000256" key="3">
    <source>
        <dbReference type="ARBA" id="ARBA00023163"/>
    </source>
</evidence>
<dbReference type="SUPFAM" id="SSF46689">
    <property type="entry name" value="Homeodomain-like"/>
    <property type="match status" value="1"/>
</dbReference>
<dbReference type="PANTHER" id="PTHR43479">
    <property type="entry name" value="ACREF/ENVCD OPERON REPRESSOR-RELATED"/>
    <property type="match status" value="1"/>
</dbReference>
<dbReference type="SUPFAM" id="SSF48498">
    <property type="entry name" value="Tetracyclin repressor-like, C-terminal domain"/>
    <property type="match status" value="1"/>
</dbReference>
<evidence type="ECO:0000313" key="6">
    <source>
        <dbReference type="EMBL" id="CCK74884.1"/>
    </source>
</evidence>
<dbReference type="GO" id="GO:0003677">
    <property type="term" value="F:DNA binding"/>
    <property type="evidence" value="ECO:0007669"/>
    <property type="project" value="UniProtKB-UniRule"/>
</dbReference>
<evidence type="ECO:0000259" key="5">
    <source>
        <dbReference type="PROSITE" id="PS50977"/>
    </source>
</evidence>
<sequence>MIETSRYHHGNLREQILQTAFVLLDVEGIDAVGIRKIARLLEVAHSAPANHFKSKQALLVALATDSFRDLYSKIVQENSKETDDFRVAIHSFSNTILEFGLKYPNRYKLLWRSEYVDDQDSDLGIAKEDIYTQLTAILSEQAKKKQVDVESQAIALWSLIHGYVLLRLDKNLKDGYDEVTGLKRQVAIIDVLIDGIIE</sequence>
<accession>R4YRZ4</accession>
<dbReference type="PROSITE" id="PS50977">
    <property type="entry name" value="HTH_TETR_2"/>
    <property type="match status" value="1"/>
</dbReference>
<dbReference type="InterPro" id="IPR050624">
    <property type="entry name" value="HTH-type_Tx_Regulator"/>
</dbReference>
<evidence type="ECO:0000256" key="4">
    <source>
        <dbReference type="PROSITE-ProRule" id="PRU00335"/>
    </source>
</evidence>
<dbReference type="PANTHER" id="PTHR43479:SF11">
    <property type="entry name" value="ACREF_ENVCD OPERON REPRESSOR-RELATED"/>
    <property type="match status" value="1"/>
</dbReference>